<evidence type="ECO:0000259" key="5">
    <source>
        <dbReference type="Pfam" id="PF18741"/>
    </source>
</evidence>
<dbReference type="InterPro" id="IPR041679">
    <property type="entry name" value="DNA2/NAM7-like_C"/>
</dbReference>
<evidence type="ECO:0000256" key="2">
    <source>
        <dbReference type="SAM" id="MobiDB-lite"/>
    </source>
</evidence>
<evidence type="ECO:0000259" key="4">
    <source>
        <dbReference type="Pfam" id="PF13087"/>
    </source>
</evidence>
<dbReference type="InterPro" id="IPR036953">
    <property type="entry name" value="GreA/GreB_C_sf"/>
</dbReference>
<evidence type="ECO:0000256" key="1">
    <source>
        <dbReference type="SAM" id="Coils"/>
    </source>
</evidence>
<dbReference type="InterPro" id="IPR027417">
    <property type="entry name" value="P-loop_NTPase"/>
</dbReference>
<dbReference type="PANTHER" id="PTHR10887:SF495">
    <property type="entry name" value="HELICASE SENATAXIN ISOFORM X1-RELATED"/>
    <property type="match status" value="1"/>
</dbReference>
<dbReference type="OrthoDB" id="9757917at2"/>
<keyword evidence="7" id="KW-1185">Reference proteome</keyword>
<dbReference type="Pfam" id="PF13087">
    <property type="entry name" value="AAA_12"/>
    <property type="match status" value="1"/>
</dbReference>
<keyword evidence="1" id="KW-0175">Coiled coil</keyword>
<evidence type="ECO:0000313" key="7">
    <source>
        <dbReference type="Proteomes" id="UP000239504"/>
    </source>
</evidence>
<dbReference type="InterPro" id="IPR045055">
    <property type="entry name" value="DNA2/NAM7-like"/>
</dbReference>
<dbReference type="InterPro" id="IPR047187">
    <property type="entry name" value="SF1_C_Upf1"/>
</dbReference>
<dbReference type="GO" id="GO:0032784">
    <property type="term" value="P:regulation of DNA-templated transcription elongation"/>
    <property type="evidence" value="ECO:0007669"/>
    <property type="project" value="InterPro"/>
</dbReference>
<dbReference type="Proteomes" id="UP000239504">
    <property type="component" value="Unassembled WGS sequence"/>
</dbReference>
<feature type="compositionally biased region" description="Basic and acidic residues" evidence="2">
    <location>
        <begin position="182"/>
        <end position="191"/>
    </location>
</feature>
<feature type="domain" description="Restriction endonuclease type II-like" evidence="5">
    <location>
        <begin position="1598"/>
        <end position="1695"/>
    </location>
</feature>
<dbReference type="SUPFAM" id="SSF52540">
    <property type="entry name" value="P-loop containing nucleoside triphosphate hydrolases"/>
    <property type="match status" value="1"/>
</dbReference>
<comment type="caution">
    <text evidence="6">The sequence shown here is derived from an EMBL/GenBank/DDBJ whole genome shotgun (WGS) entry which is preliminary data.</text>
</comment>
<dbReference type="Gene3D" id="3.40.960.10">
    <property type="entry name" value="VSR Endonuclease"/>
    <property type="match status" value="1"/>
</dbReference>
<organism evidence="6 7">
    <name type="scientific">Hyphococcus luteus</name>
    <dbReference type="NCBI Taxonomy" id="2058213"/>
    <lineage>
        <taxon>Bacteria</taxon>
        <taxon>Pseudomonadati</taxon>
        <taxon>Pseudomonadota</taxon>
        <taxon>Alphaproteobacteria</taxon>
        <taxon>Parvularculales</taxon>
        <taxon>Parvularculaceae</taxon>
        <taxon>Hyphococcus</taxon>
    </lineage>
</organism>
<evidence type="ECO:0000313" key="6">
    <source>
        <dbReference type="EMBL" id="PQA85882.1"/>
    </source>
</evidence>
<dbReference type="EMBL" id="PJCH01000016">
    <property type="protein sequence ID" value="PQA85882.1"/>
    <property type="molecule type" value="Genomic_DNA"/>
</dbReference>
<feature type="coiled-coil region" evidence="1">
    <location>
        <begin position="121"/>
        <end position="148"/>
    </location>
</feature>
<feature type="domain" description="Transcription elongation factor GreA/GreB C-terminal" evidence="3">
    <location>
        <begin position="1768"/>
        <end position="1836"/>
    </location>
</feature>
<proteinExistence type="predicted"/>
<feature type="domain" description="DNA2/NAM7 helicase-like C-terminal" evidence="4">
    <location>
        <begin position="1358"/>
        <end position="1551"/>
    </location>
</feature>
<dbReference type="GO" id="GO:0003677">
    <property type="term" value="F:DNA binding"/>
    <property type="evidence" value="ECO:0007669"/>
    <property type="project" value="InterPro"/>
</dbReference>
<name>A0A2S7K062_9PROT</name>
<feature type="coiled-coil region" evidence="1">
    <location>
        <begin position="958"/>
        <end position="985"/>
    </location>
</feature>
<dbReference type="Pfam" id="PF13195">
    <property type="entry name" value="DUF4011"/>
    <property type="match status" value="1"/>
</dbReference>
<gene>
    <name evidence="6" type="ORF">CW354_20345</name>
</gene>
<accession>A0A2S7K062</accession>
<dbReference type="FunFam" id="3.40.960.10:FF:000002">
    <property type="entry name" value="DNA helicase related protein"/>
    <property type="match status" value="1"/>
</dbReference>
<dbReference type="Pfam" id="PF18741">
    <property type="entry name" value="MTES_1575"/>
    <property type="match status" value="1"/>
</dbReference>
<dbReference type="Gene3D" id="3.40.50.300">
    <property type="entry name" value="P-loop containing nucleotide triphosphate hydrolases"/>
    <property type="match status" value="3"/>
</dbReference>
<dbReference type="PANTHER" id="PTHR10887">
    <property type="entry name" value="DNA2/NAM7 HELICASE FAMILY"/>
    <property type="match status" value="1"/>
</dbReference>
<feature type="region of interest" description="Disordered" evidence="2">
    <location>
        <begin position="1739"/>
        <end position="1767"/>
    </location>
</feature>
<protein>
    <submittedName>
        <fullName evidence="6">Uncharacterized protein</fullName>
    </submittedName>
</protein>
<dbReference type="SUPFAM" id="SSF54534">
    <property type="entry name" value="FKBP-like"/>
    <property type="match status" value="1"/>
</dbReference>
<feature type="region of interest" description="Disordered" evidence="2">
    <location>
        <begin position="172"/>
        <end position="191"/>
    </location>
</feature>
<dbReference type="InterPro" id="IPR011335">
    <property type="entry name" value="Restrct_endonuc-II-like"/>
</dbReference>
<reference evidence="6 7" key="1">
    <citation type="submission" date="2017-12" db="EMBL/GenBank/DDBJ databases">
        <authorList>
            <person name="Hurst M.R.H."/>
        </authorList>
    </citation>
    <scope>NUCLEOTIDE SEQUENCE [LARGE SCALE GENOMIC DNA]</scope>
    <source>
        <strain evidence="6 7">SY-3-19</strain>
    </source>
</reference>
<dbReference type="InterPro" id="IPR049468">
    <property type="entry name" value="Restrct_endonuc-II-like_dom"/>
</dbReference>
<dbReference type="SUPFAM" id="SSF52980">
    <property type="entry name" value="Restriction endonuclease-like"/>
    <property type="match status" value="1"/>
</dbReference>
<dbReference type="InterPro" id="IPR001437">
    <property type="entry name" value="Tscrpt_elong_fac_GreA/B_C"/>
</dbReference>
<dbReference type="CDD" id="cd18808">
    <property type="entry name" value="SF1_C_Upf1"/>
    <property type="match status" value="1"/>
</dbReference>
<dbReference type="Gene3D" id="3.10.50.30">
    <property type="entry name" value="Transcription elongation factor, GreA/GreB, C-terminal domain"/>
    <property type="match status" value="1"/>
</dbReference>
<evidence type="ECO:0000259" key="3">
    <source>
        <dbReference type="Pfam" id="PF01272"/>
    </source>
</evidence>
<dbReference type="Pfam" id="PF01272">
    <property type="entry name" value="GreA_GreB"/>
    <property type="match status" value="1"/>
</dbReference>
<sequence length="1849" mass="205694">MLPVSCARQGRKSVTADAAATDEHELEAWVRTRIEALRPRLLDLTRRNPLISTKLTPRSNSYVRVVDELPDVLAFELSNQQSMRFVPLPSLELDPKDELRPDFRVALAGARRTDEIYLEATKTIQNGGDEAQDEMRRLERELKDRVRERLDLPPRQTGADISLAQHAKLHGISPSYDLPDPSEEHQDGRHRDEDIQTLLLADDLERKMTGITTKCRTWLQETGINVLHAAFGFLEWQDDRSRSSAFAPLVLMPVGITKNKTPEGPEFWVKGLGDAGESNLVLAEMLRNDFGIDLPKFSEGSIEDYLAEVAALKPRNLKWKVRRQATFGVFPSARMAMYHDLDTSKTSFHNQELVKQLLGGADSSEDSPFADEYDVDAPEVEAKISCLVMDADSSQLSVIADIADGRNLAVEGPPGTGKSQTIVNTIASAIAGGKKILFVAEKMAALEVVKSRLESVGLGEFVLPLQAERSTREQVISSVKERMEMGAPRAAPDYESKLAQFKKVRSELTTYIDVISSPYGATGLKVYDVLGRAMWSNDMLRDRPDVFLNPPISDPESFDKIRLETLRHAGDRLDAASNEASQAAEYWRGLDIDSADRFTLEQILALAKGAKDACEAAAREREALQDFNIDPKLQQSGVAAIEGALKEIKSKIGDCDAAFIVRMAKSGVLDEIVRFHEACARYQTIFGKLKKFLTAPSDDMLAERVRRIYALCTQNDISSLDLEALLRRIESDRHELASLEQVESSLSDLPEDIAGSESLNIDAIRVAHDLIANSSPESLALRTSANANPAAALIVKQAAQTGRKLRDEKTNLEERLIIPPDLTSTELAGHAAALRDSSVFSFLSSSCRNAKRIMRTLSRAGRVKKDEGVRQLQALADWKASEAKFLADEQAKACFGMHFKGIETDFDAFERLGHYYEKVDQRLKGNGNRNLRNFLKEGDLDALLAVPELPKTQWDGKISDLSRKRAELASQTQALEAAHQELKELCNCFIAPAKMRIDALLELAKQIEANVKRKHELDSDTVIAGTLEDKFHGAVTDIEELARNLTIAQIATSNDAYADEILTQVEAGSIIPCLKALQSVQERDAFAREALEALCDRSHIPQSQITEGRDHGEVAVFLDAACSDESGLQAHAKYARARRRVDELGFGWATTALLGQEQALRGFGEIIEASVIRAMALQLMSTHGAVLDRFPGTQLDALRAKLAGLDSQIIRLAQQQLRSMVAGSANPPSGIGSGPKSRWTEMALLENETSKKQRFIAVRDLTQRARRSLQELKPCWMMSPLAVAQYLPAGEVSFDLCIIDEASQMRPEDAIGALARCSQAMIVGDTNQLPPSNFFQKMLNDGEDEDEDALVDEESILEIANSRFRPARRLRWHYRSQHSGLIRFSNELVYHNDLVIFPSASEQRADMGVSLVPVEGRYRSGVNLDEAQAIVEAAIRFMQTFPDRSLGIVTLNQKQRDLLIDEMNYALDKDRAANAYVEDWAVRNDGLESFFIKNLENVQGDERDVIFIGTVYGPEQPGGPVMQRFGPINGKAGRRRLNVLFSRAKLQIVTFSSMRPSDIRADENFNPGTYMLKRWLEYSASGVLEATDQSHASTDSDFEDYVIQQLKSMGCEPVPQVGAAGYYIDIGVKHPDWPYGYILAVECDGASYHSCRSARDRDRLRQEVLERRGWKFHRIWSTDWFNDPIREAQRLRESIEARLAELSSQRERFTPPAPPEHVLEDVQSDLAAAPSERLAKSQIELDAQTPGDPKERQAEDSAEALQTSNPSPFIEIGDQVRVRYLTGSQSTLQVIINDKLNDPDNGIISAHEPLATALLGAEQGEEIEVLVGSYVRKALIENVVKAENRTIMK</sequence>
<dbReference type="InterPro" id="IPR025103">
    <property type="entry name" value="DUF4011"/>
</dbReference>